<sequence length="192" mass="22639">MNKGEVTRNKIITSALHLFATKGYEQTSMREIAIEVDIKAPSLYAYCSSKEELFGIVCDYVTNDYLNFVRDQSDEISSFSVEKKLYTLMRSLNEYVYENDLGHFINRYFLFPPDPFRGTFVQLYKQTEEEIKKIIEKAIDSEPERFIPVNTVIASFMCVIDGMIFQMLNFSQDEYENKLEETWKVFWRGIQK</sequence>
<proteinExistence type="predicted"/>
<dbReference type="Pfam" id="PF00440">
    <property type="entry name" value="TetR_N"/>
    <property type="match status" value="1"/>
</dbReference>
<dbReference type="InterPro" id="IPR009057">
    <property type="entry name" value="Homeodomain-like_sf"/>
</dbReference>
<evidence type="ECO:0000313" key="4">
    <source>
        <dbReference type="EMBL" id="XCP96874.1"/>
    </source>
</evidence>
<dbReference type="InterPro" id="IPR001647">
    <property type="entry name" value="HTH_TetR"/>
</dbReference>
<evidence type="ECO:0000256" key="2">
    <source>
        <dbReference type="PROSITE-ProRule" id="PRU00335"/>
    </source>
</evidence>
<dbReference type="Gene3D" id="1.10.357.10">
    <property type="entry name" value="Tetracycline Repressor, domain 2"/>
    <property type="match status" value="1"/>
</dbReference>
<feature type="domain" description="HTH tetR-type" evidence="3">
    <location>
        <begin position="5"/>
        <end position="65"/>
    </location>
</feature>
<dbReference type="SUPFAM" id="SSF46689">
    <property type="entry name" value="Homeodomain-like"/>
    <property type="match status" value="1"/>
</dbReference>
<dbReference type="SUPFAM" id="SSF48498">
    <property type="entry name" value="Tetracyclin repressor-like, C-terminal domain"/>
    <property type="match status" value="1"/>
</dbReference>
<dbReference type="Gene3D" id="1.10.10.60">
    <property type="entry name" value="Homeodomain-like"/>
    <property type="match status" value="1"/>
</dbReference>
<accession>A0AAU8NIR1</accession>
<evidence type="ECO:0000259" key="3">
    <source>
        <dbReference type="PROSITE" id="PS50977"/>
    </source>
</evidence>
<dbReference type="EMBL" id="CP159992">
    <property type="protein sequence ID" value="XCP96874.1"/>
    <property type="molecule type" value="Genomic_DNA"/>
</dbReference>
<evidence type="ECO:0000256" key="1">
    <source>
        <dbReference type="ARBA" id="ARBA00023125"/>
    </source>
</evidence>
<organism evidence="4">
    <name type="scientific">Paenibacillus sp. AN1007</name>
    <dbReference type="NCBI Taxonomy" id="3151385"/>
    <lineage>
        <taxon>Bacteria</taxon>
        <taxon>Bacillati</taxon>
        <taxon>Bacillota</taxon>
        <taxon>Bacilli</taxon>
        <taxon>Bacillales</taxon>
        <taxon>Paenibacillaceae</taxon>
        <taxon>Paenibacillus</taxon>
    </lineage>
</organism>
<dbReference type="PANTHER" id="PTHR43479">
    <property type="entry name" value="ACREF/ENVCD OPERON REPRESSOR-RELATED"/>
    <property type="match status" value="1"/>
</dbReference>
<keyword evidence="1 2" id="KW-0238">DNA-binding</keyword>
<reference evidence="4" key="1">
    <citation type="submission" date="2024-05" db="EMBL/GenBank/DDBJ databases">
        <title>Draft genome assemblies of 36 bacteria isolated from hibernating arctic ground squirrels.</title>
        <authorList>
            <person name="McKee H."/>
            <person name="Mullen L."/>
            <person name="Drown D.M."/>
            <person name="Duddleston K.N."/>
        </authorList>
    </citation>
    <scope>NUCLEOTIDE SEQUENCE</scope>
    <source>
        <strain evidence="4">AN1007</strain>
    </source>
</reference>
<feature type="DNA-binding region" description="H-T-H motif" evidence="2">
    <location>
        <begin position="28"/>
        <end position="47"/>
    </location>
</feature>
<dbReference type="PRINTS" id="PR00455">
    <property type="entry name" value="HTHTETR"/>
</dbReference>
<name>A0AAU8NIR1_9BACL</name>
<dbReference type="AlphaFoldDB" id="A0AAU8NIR1"/>
<dbReference type="GO" id="GO:0003677">
    <property type="term" value="F:DNA binding"/>
    <property type="evidence" value="ECO:0007669"/>
    <property type="project" value="UniProtKB-UniRule"/>
</dbReference>
<dbReference type="InterPro" id="IPR050624">
    <property type="entry name" value="HTH-type_Tx_Regulator"/>
</dbReference>
<dbReference type="PANTHER" id="PTHR43479:SF11">
    <property type="entry name" value="ACREF_ENVCD OPERON REPRESSOR-RELATED"/>
    <property type="match status" value="1"/>
</dbReference>
<dbReference type="InterPro" id="IPR036271">
    <property type="entry name" value="Tet_transcr_reg_TetR-rel_C_sf"/>
</dbReference>
<protein>
    <submittedName>
        <fullName evidence="4">TetR/AcrR family transcriptional regulator</fullName>
    </submittedName>
</protein>
<gene>
    <name evidence="4" type="ORF">ABXS70_09300</name>
</gene>
<dbReference type="PROSITE" id="PS50977">
    <property type="entry name" value="HTH_TETR_2"/>
    <property type="match status" value="1"/>
</dbReference>
<dbReference type="RefSeq" id="WP_342551479.1">
    <property type="nucleotide sequence ID" value="NZ_CP159992.1"/>
</dbReference>